<comment type="caution">
    <text evidence="2">The sequence shown here is derived from an EMBL/GenBank/DDBJ whole genome shotgun (WGS) entry which is preliminary data.</text>
</comment>
<name>A0A822Y7Y5_NELNU</name>
<dbReference type="AlphaFoldDB" id="A0A822Y7Y5"/>
<sequence>MKKKKKKKGGKKRVREEEGKGKKSEGGAAALRPLCRVEVAATANDREGKDFGSFPSD</sequence>
<feature type="compositionally biased region" description="Basic and acidic residues" evidence="1">
    <location>
        <begin position="14"/>
        <end position="25"/>
    </location>
</feature>
<accession>A0A822Y7Y5</accession>
<gene>
    <name evidence="2" type="ORF">HUJ06_030078</name>
</gene>
<dbReference type="Proteomes" id="UP000607653">
    <property type="component" value="Unassembled WGS sequence"/>
</dbReference>
<evidence type="ECO:0000313" key="3">
    <source>
        <dbReference type="Proteomes" id="UP000607653"/>
    </source>
</evidence>
<protein>
    <submittedName>
        <fullName evidence="2">Uncharacterized protein</fullName>
    </submittedName>
</protein>
<dbReference type="EMBL" id="DUZY01000002">
    <property type="protein sequence ID" value="DAD28610.1"/>
    <property type="molecule type" value="Genomic_DNA"/>
</dbReference>
<feature type="compositionally biased region" description="Basic residues" evidence="1">
    <location>
        <begin position="1"/>
        <end position="13"/>
    </location>
</feature>
<evidence type="ECO:0000313" key="2">
    <source>
        <dbReference type="EMBL" id="DAD28610.1"/>
    </source>
</evidence>
<reference evidence="2 3" key="1">
    <citation type="journal article" date="2020" name="Mol. Biol. Evol.">
        <title>Distinct Expression and Methylation Patterns for Genes with Different Fates following a Single Whole-Genome Duplication in Flowering Plants.</title>
        <authorList>
            <person name="Shi T."/>
            <person name="Rahmani R.S."/>
            <person name="Gugger P.F."/>
            <person name="Wang M."/>
            <person name="Li H."/>
            <person name="Zhang Y."/>
            <person name="Li Z."/>
            <person name="Wang Q."/>
            <person name="Van de Peer Y."/>
            <person name="Marchal K."/>
            <person name="Chen J."/>
        </authorList>
    </citation>
    <scope>NUCLEOTIDE SEQUENCE [LARGE SCALE GENOMIC DNA]</scope>
    <source>
        <tissue evidence="2">Leaf</tissue>
    </source>
</reference>
<evidence type="ECO:0000256" key="1">
    <source>
        <dbReference type="SAM" id="MobiDB-lite"/>
    </source>
</evidence>
<proteinExistence type="predicted"/>
<keyword evidence="3" id="KW-1185">Reference proteome</keyword>
<organism evidence="2 3">
    <name type="scientific">Nelumbo nucifera</name>
    <name type="common">Sacred lotus</name>
    <dbReference type="NCBI Taxonomy" id="4432"/>
    <lineage>
        <taxon>Eukaryota</taxon>
        <taxon>Viridiplantae</taxon>
        <taxon>Streptophyta</taxon>
        <taxon>Embryophyta</taxon>
        <taxon>Tracheophyta</taxon>
        <taxon>Spermatophyta</taxon>
        <taxon>Magnoliopsida</taxon>
        <taxon>Proteales</taxon>
        <taxon>Nelumbonaceae</taxon>
        <taxon>Nelumbo</taxon>
    </lineage>
</organism>
<feature type="region of interest" description="Disordered" evidence="1">
    <location>
        <begin position="1"/>
        <end position="30"/>
    </location>
</feature>